<dbReference type="OrthoDB" id="9816009at2"/>
<dbReference type="GO" id="GO:0006508">
    <property type="term" value="P:proteolysis"/>
    <property type="evidence" value="ECO:0007669"/>
    <property type="project" value="InterPro"/>
</dbReference>
<proteinExistence type="inferred from homology"/>
<dbReference type="PANTHER" id="PTHR22576:SF37">
    <property type="entry name" value="MUCOSA-ASSOCIATED LYMPHOID TISSUE LYMPHOMA TRANSLOCATION PROTEIN 1"/>
    <property type="match status" value="1"/>
</dbReference>
<dbReference type="InterPro" id="IPR052039">
    <property type="entry name" value="Caspase-related_regulators"/>
</dbReference>
<dbReference type="PROSITE" id="PS50208">
    <property type="entry name" value="CASPASE_P20"/>
    <property type="match status" value="1"/>
</dbReference>
<name>A0A2J7TI43_METSI</name>
<dbReference type="InterPro" id="IPR029030">
    <property type="entry name" value="Caspase-like_dom_sf"/>
</dbReference>
<keyword evidence="2" id="KW-0175">Coiled coil</keyword>
<feature type="compositionally biased region" description="Basic and acidic residues" evidence="3">
    <location>
        <begin position="1023"/>
        <end position="1037"/>
    </location>
</feature>
<protein>
    <recommendedName>
        <fullName evidence="4">Caspase family p20 domain-containing protein</fullName>
    </recommendedName>
</protein>
<reference evidence="5 6" key="1">
    <citation type="submission" date="2017-10" db="EMBL/GenBank/DDBJ databases">
        <title>Genome announcement of Methylocella silvestris TVC from permafrost.</title>
        <authorList>
            <person name="Wang J."/>
            <person name="Geng K."/>
            <person name="Ul-Haque F."/>
            <person name="Crombie A.T."/>
            <person name="Street L.E."/>
            <person name="Wookey P.A."/>
            <person name="Murrell J.C."/>
            <person name="Pratscher J."/>
        </authorList>
    </citation>
    <scope>NUCLEOTIDE SEQUENCE [LARGE SCALE GENOMIC DNA]</scope>
    <source>
        <strain evidence="5 6">TVC</strain>
    </source>
</reference>
<dbReference type="InterPro" id="IPR015917">
    <property type="entry name" value="Pept_C14A"/>
</dbReference>
<feature type="coiled-coil region" evidence="2">
    <location>
        <begin position="557"/>
        <end position="584"/>
    </location>
</feature>
<feature type="coiled-coil region" evidence="2">
    <location>
        <begin position="659"/>
        <end position="686"/>
    </location>
</feature>
<dbReference type="SUPFAM" id="SSF52129">
    <property type="entry name" value="Caspase-like"/>
    <property type="match status" value="1"/>
</dbReference>
<sequence length="1085" mass="114808">MLASTFYRRGGGAALGAGATARARVWSKMQSSLKALIVVVCGLLALAAAPLDAAAAERRVALVIGNSVYKNSALDIPNARNDAEDVAAALKALGFDVLLETDVDLAAASKAIQQFARMSVGADATLFYFAGHAVQYQGHNYLLPVDAEVKDEISLPFETIAVDNIRAVLDRSNGVKIMVLDACRSNPIADRLAKMASAAPAIDPSERTRGLERIDKSEGIIVAYATSPGDVALDGQERNSPFTKAFLKRLNEPGLEVEMMFRRIANDVREATSGRQRPETYVSLVNEYYLNQTDRVAWEKVKETDDPAALHDFVERFPSSFYAIEARYRLKALERAIAEQKARALKEAELARREKEVAAQEATARLKADEACRTERAALTATSPRDAEALRRLSASACAEVKVAAQKRLAELEADVAAEAEACRRDEAALAGLSSGRDVGALRTLMRETSCAAVKTSAAARIGALEADLAKAAEICQREESELKDLVERGDGAALEGLRSRSNCPATLPAIAQGLRTITAAAKAACERDGAALQAIPERDAASLRIFLARNVCDPVKASAQTRLRELETVLAREEAQCRSEQTSLKDLVARGDSAGVGELRARAQCRAAVAAAEAASREIAAAADAACARDNAALNALAPRDVAALRLLSDRSSCGAVKAAATQRLAAAEAALRQEAEACQRDEAQWAERAGSANRADIEAFAKGAECAAVKGAAERRLAELGAICKSDAAALAALGARDAGGLSSFIGAAQCDEVKALAKQRLAGLETVLAREAQACQRDEALMKDVSSGDREALTALRQRAECPSVRATLDRELADLKQACQREQDAFSAIGAGDGAATKAFIEGAVCGDVKTAALAKLARIEANEARAEEACRREDVELTALKTQGAAARDQLDALKGRLTCARLRPDVEAALRLLPEPAPVNTRPQIRAAQSELQRLGCLGAVETGALDGKTRAGFARYFEAKGEGAPSASELKVTDEVLAKLEGDKARLCPPADVAKPVKPAGRSRKDLARVPPAEEPSQKAEPRPAREKAARPAPAERPVRVAKPQPEQRPRPPPASPPAQSTANKAGGHSASPLGVGF</sequence>
<evidence type="ECO:0000256" key="1">
    <source>
        <dbReference type="ARBA" id="ARBA00010134"/>
    </source>
</evidence>
<dbReference type="AlphaFoldDB" id="A0A2J7TI43"/>
<feature type="coiled-coil region" evidence="2">
    <location>
        <begin position="462"/>
        <end position="489"/>
    </location>
</feature>
<dbReference type="Proteomes" id="UP000236286">
    <property type="component" value="Unassembled WGS sequence"/>
</dbReference>
<feature type="compositionally biased region" description="Low complexity" evidence="3">
    <location>
        <begin position="996"/>
        <end position="1007"/>
    </location>
</feature>
<evidence type="ECO:0000313" key="6">
    <source>
        <dbReference type="Proteomes" id="UP000236286"/>
    </source>
</evidence>
<dbReference type="PANTHER" id="PTHR22576">
    <property type="entry name" value="MUCOSA ASSOCIATED LYMPHOID TISSUE LYMPHOMA TRANSLOCATION PROTEIN 1/PARACASPASE"/>
    <property type="match status" value="1"/>
</dbReference>
<dbReference type="Pfam" id="PF00656">
    <property type="entry name" value="Peptidase_C14"/>
    <property type="match status" value="1"/>
</dbReference>
<feature type="coiled-coil region" evidence="2">
    <location>
        <begin position="323"/>
        <end position="365"/>
    </location>
</feature>
<dbReference type="Gene3D" id="3.40.50.1460">
    <property type="match status" value="1"/>
</dbReference>
<feature type="domain" description="Caspase family p20" evidence="4">
    <location>
        <begin position="57"/>
        <end position="187"/>
    </location>
</feature>
<organism evidence="5 6">
    <name type="scientific">Methylocella silvestris</name>
    <dbReference type="NCBI Taxonomy" id="199596"/>
    <lineage>
        <taxon>Bacteria</taxon>
        <taxon>Pseudomonadati</taxon>
        <taxon>Pseudomonadota</taxon>
        <taxon>Alphaproteobacteria</taxon>
        <taxon>Hyphomicrobiales</taxon>
        <taxon>Beijerinckiaceae</taxon>
        <taxon>Methylocella</taxon>
    </lineage>
</organism>
<evidence type="ECO:0000256" key="3">
    <source>
        <dbReference type="SAM" id="MobiDB-lite"/>
    </source>
</evidence>
<accession>A0A2J7TI43</accession>
<feature type="region of interest" description="Disordered" evidence="3">
    <location>
        <begin position="996"/>
        <end position="1085"/>
    </location>
</feature>
<evidence type="ECO:0000259" key="4">
    <source>
        <dbReference type="PROSITE" id="PS50208"/>
    </source>
</evidence>
<comment type="caution">
    <text evidence="5">The sequence shown here is derived from an EMBL/GenBank/DDBJ whole genome shotgun (WGS) entry which is preliminary data.</text>
</comment>
<dbReference type="SMART" id="SM00115">
    <property type="entry name" value="CASc"/>
    <property type="match status" value="1"/>
</dbReference>
<evidence type="ECO:0000256" key="2">
    <source>
        <dbReference type="SAM" id="Coils"/>
    </source>
</evidence>
<dbReference type="EMBL" id="PDZR01000007">
    <property type="protein sequence ID" value="PNG26428.1"/>
    <property type="molecule type" value="Genomic_DNA"/>
</dbReference>
<gene>
    <name evidence="5" type="ORF">CR492_08470</name>
</gene>
<dbReference type="InterPro" id="IPR011600">
    <property type="entry name" value="Pept_C14_caspase"/>
</dbReference>
<dbReference type="GO" id="GO:0004197">
    <property type="term" value="F:cysteine-type endopeptidase activity"/>
    <property type="evidence" value="ECO:0007669"/>
    <property type="project" value="InterPro"/>
</dbReference>
<comment type="similarity">
    <text evidence="1">Belongs to the peptidase C14A family.</text>
</comment>
<evidence type="ECO:0000313" key="5">
    <source>
        <dbReference type="EMBL" id="PNG26428.1"/>
    </source>
</evidence>
<dbReference type="InterPro" id="IPR001309">
    <property type="entry name" value="Pept_C14_p20"/>
</dbReference>